<feature type="compositionally biased region" description="Gly residues" evidence="5">
    <location>
        <begin position="61"/>
        <end position="71"/>
    </location>
</feature>
<dbReference type="PANTHER" id="PTHR22607">
    <property type="entry name" value="DELETED IN ORAL CANCER 1/CDK2-ASSOCIATED PROTEIN 1"/>
    <property type="match status" value="1"/>
</dbReference>
<feature type="region of interest" description="Disordered" evidence="5">
    <location>
        <begin position="1"/>
        <end position="75"/>
    </location>
</feature>
<accession>A0A9L0JTG2</accession>
<dbReference type="GeneTree" id="ENSGT00940000155149"/>
<dbReference type="GO" id="GO:0005634">
    <property type="term" value="C:nucleus"/>
    <property type="evidence" value="ECO:0007669"/>
    <property type="project" value="UniProtKB-SubCell"/>
</dbReference>
<dbReference type="Pfam" id="PF09806">
    <property type="entry name" value="CDK2AP"/>
    <property type="match status" value="1"/>
</dbReference>
<feature type="compositionally biased region" description="Low complexity" evidence="5">
    <location>
        <begin position="125"/>
        <end position="147"/>
    </location>
</feature>
<dbReference type="InterPro" id="IPR017266">
    <property type="entry name" value="DOC_1/2"/>
</dbReference>
<proteinExistence type="inferred from homology"/>
<feature type="compositionally biased region" description="Basic residues" evidence="5">
    <location>
        <begin position="114"/>
        <end position="123"/>
    </location>
</feature>
<keyword evidence="4" id="KW-0539">Nucleus</keyword>
<feature type="compositionally biased region" description="Low complexity" evidence="5">
    <location>
        <begin position="49"/>
        <end position="60"/>
    </location>
</feature>
<evidence type="ECO:0000313" key="6">
    <source>
        <dbReference type="Ensembl" id="ENSEASP00005056464.1"/>
    </source>
</evidence>
<evidence type="ECO:0000313" key="7">
    <source>
        <dbReference type="Proteomes" id="UP000694387"/>
    </source>
</evidence>
<sequence>AGARGAGGPPSPPRRRPRARGERGGRGRGRLFSAPFSSGFWAARRGPLPAGVGSGRAAPGAGRGAGPGLPLGRGAQARAGAGCRAARVRGQGARVQGGGRRAGCRGPLRARGGSGHRRCRGRAGPRGSAWRAGAGAPRAGTREGPPACAERKKLEKTGGFRVPARGRGGCPSARAPHRGAPSDPSPLGAWLETDFQKTGSVHPPSTSMATSSQYRQLLSDYGPPSLGYTQGSGNSQVPQSKYAELLAIIEELGKEIRPTYAGSKSAMERLKRGIIHARGLVRECLAETERNARS</sequence>
<feature type="region of interest" description="Disordered" evidence="5">
    <location>
        <begin position="87"/>
        <end position="189"/>
    </location>
</feature>
<evidence type="ECO:0000256" key="1">
    <source>
        <dbReference type="ARBA" id="ARBA00004123"/>
    </source>
</evidence>
<protein>
    <submittedName>
        <fullName evidence="6">Cyclin dependent kinase 2 associated protein 1</fullName>
    </submittedName>
</protein>
<evidence type="ECO:0000256" key="4">
    <source>
        <dbReference type="ARBA" id="ARBA00023242"/>
    </source>
</evidence>
<dbReference type="AlphaFoldDB" id="A0A9L0JTG2"/>
<reference evidence="6" key="2">
    <citation type="submission" date="2025-08" db="UniProtKB">
        <authorList>
            <consortium name="Ensembl"/>
        </authorList>
    </citation>
    <scope>IDENTIFICATION</scope>
</reference>
<dbReference type="Proteomes" id="UP000694387">
    <property type="component" value="Chromosome 8"/>
</dbReference>
<name>A0A9L0JTG2_EQUAS</name>
<evidence type="ECO:0000256" key="5">
    <source>
        <dbReference type="SAM" id="MobiDB-lite"/>
    </source>
</evidence>
<keyword evidence="7" id="KW-1185">Reference proteome</keyword>
<feature type="compositionally biased region" description="Basic and acidic residues" evidence="5">
    <location>
        <begin position="149"/>
        <end position="158"/>
    </location>
</feature>
<comment type="similarity">
    <text evidence="2">Belongs to the CDK2AP family.</text>
</comment>
<dbReference type="Ensembl" id="ENSEAST00005063319.1">
    <property type="protein sequence ID" value="ENSEASP00005056464.1"/>
    <property type="gene ID" value="ENSEASG00005038356.1"/>
</dbReference>
<organism evidence="6 7">
    <name type="scientific">Equus asinus</name>
    <name type="common">Donkey</name>
    <name type="synonym">Equus africanus asinus</name>
    <dbReference type="NCBI Taxonomy" id="9793"/>
    <lineage>
        <taxon>Eukaryota</taxon>
        <taxon>Metazoa</taxon>
        <taxon>Chordata</taxon>
        <taxon>Craniata</taxon>
        <taxon>Vertebrata</taxon>
        <taxon>Euteleostomi</taxon>
        <taxon>Mammalia</taxon>
        <taxon>Eutheria</taxon>
        <taxon>Laurasiatheria</taxon>
        <taxon>Perissodactyla</taxon>
        <taxon>Equidae</taxon>
        <taxon>Equus</taxon>
    </lineage>
</organism>
<reference evidence="6 7" key="1">
    <citation type="journal article" date="2020" name="Nat. Commun.">
        <title>Donkey genomes provide new insights into domestication and selection for coat color.</title>
        <authorList>
            <person name="Wang"/>
            <person name="C."/>
            <person name="Li"/>
            <person name="H."/>
            <person name="Guo"/>
            <person name="Y."/>
            <person name="Huang"/>
            <person name="J."/>
            <person name="Sun"/>
            <person name="Y."/>
            <person name="Min"/>
            <person name="J."/>
            <person name="Wang"/>
            <person name="J."/>
            <person name="Fang"/>
            <person name="X."/>
            <person name="Zhao"/>
            <person name="Z."/>
            <person name="Wang"/>
            <person name="S."/>
            <person name="Zhang"/>
            <person name="Y."/>
            <person name="Liu"/>
            <person name="Q."/>
            <person name="Jiang"/>
            <person name="Q."/>
            <person name="Wang"/>
            <person name="X."/>
            <person name="Guo"/>
            <person name="Y."/>
            <person name="Yang"/>
            <person name="C."/>
            <person name="Wang"/>
            <person name="Y."/>
            <person name="Tian"/>
            <person name="F."/>
            <person name="Zhuang"/>
            <person name="G."/>
            <person name="Fan"/>
            <person name="Y."/>
            <person name="Gao"/>
            <person name="Q."/>
            <person name="Li"/>
            <person name="Y."/>
            <person name="Ju"/>
            <person name="Z."/>
            <person name="Li"/>
            <person name="J."/>
            <person name="Li"/>
            <person name="R."/>
            <person name="Hou"/>
            <person name="M."/>
            <person name="Yang"/>
            <person name="G."/>
            <person name="Liu"/>
            <person name="G."/>
            <person name="Liu"/>
            <person name="W."/>
            <person name="Guo"/>
            <person name="J."/>
            <person name="Pan"/>
            <person name="S."/>
            <person name="Fan"/>
            <person name="G."/>
            <person name="Zhang"/>
            <person name="W."/>
            <person name="Zhang"/>
            <person name="R."/>
            <person name="Yu"/>
            <person name="J."/>
            <person name="Zhang"/>
            <person name="X."/>
            <person name="Yin"/>
            <person name="Q."/>
            <person name="Ji"/>
            <person name="C."/>
            <person name="Jin"/>
            <person name="Y."/>
            <person name="Yue"/>
            <person name="G."/>
            <person name="Liu"/>
            <person name="M."/>
            <person name="Xu"/>
            <person name="J."/>
            <person name="Liu"/>
            <person name="S."/>
            <person name="Jordana"/>
            <person name="J."/>
            <person name="Noce"/>
            <person name="A."/>
            <person name="Amills"/>
            <person name="M."/>
            <person name="Wu"/>
            <person name="D.D."/>
            <person name="Li"/>
            <person name="S."/>
            <person name="Zhou"/>
            <person name="X. and Zhong"/>
            <person name="J."/>
        </authorList>
    </citation>
    <scope>NUCLEOTIDE SEQUENCE [LARGE SCALE GENOMIC DNA]</scope>
</reference>
<gene>
    <name evidence="6" type="primary">CDK2AP1</name>
</gene>
<dbReference type="PANTHER" id="PTHR22607:SF2">
    <property type="entry name" value="CYCLIN-DEPENDENT KINASE 2-ASSOCIATED PROTEIN 1"/>
    <property type="match status" value="1"/>
</dbReference>
<comment type="subcellular location">
    <subcellularLocation>
        <location evidence="1">Nucleus</location>
    </subcellularLocation>
</comment>
<dbReference type="GO" id="GO:0005737">
    <property type="term" value="C:cytoplasm"/>
    <property type="evidence" value="ECO:0007669"/>
    <property type="project" value="TreeGrafter"/>
</dbReference>
<keyword evidence="3" id="KW-0597">Phosphoprotein</keyword>
<dbReference type="Gene3D" id="6.10.140.1300">
    <property type="match status" value="1"/>
</dbReference>
<evidence type="ECO:0000256" key="3">
    <source>
        <dbReference type="ARBA" id="ARBA00022553"/>
    </source>
</evidence>
<evidence type="ECO:0000256" key="2">
    <source>
        <dbReference type="ARBA" id="ARBA00008485"/>
    </source>
</evidence>
<reference evidence="6" key="3">
    <citation type="submission" date="2025-09" db="UniProtKB">
        <authorList>
            <consortium name="Ensembl"/>
        </authorList>
    </citation>
    <scope>IDENTIFICATION</scope>
</reference>